<dbReference type="InterPro" id="IPR012334">
    <property type="entry name" value="Pectin_lyas_fold"/>
</dbReference>
<dbReference type="SMART" id="SM00710">
    <property type="entry name" value="PbH1"/>
    <property type="match status" value="16"/>
</dbReference>
<dbReference type="Pfam" id="PF05048">
    <property type="entry name" value="NosD"/>
    <property type="match status" value="2"/>
</dbReference>
<dbReference type="InterPro" id="IPR007742">
    <property type="entry name" value="NosD_dom"/>
</dbReference>
<dbReference type="EMBL" id="JARFPK010000003">
    <property type="protein sequence ID" value="MDF0589742.1"/>
    <property type="molecule type" value="Genomic_DNA"/>
</dbReference>
<dbReference type="SUPFAM" id="SSF51126">
    <property type="entry name" value="Pectin lyase-like"/>
    <property type="match status" value="2"/>
</dbReference>
<gene>
    <name evidence="5" type="ORF">P0O15_00925</name>
</gene>
<proteinExistence type="predicted"/>
<dbReference type="Gene3D" id="2.160.20.10">
    <property type="entry name" value="Single-stranded right-handed beta-helix, Pectin lyase-like"/>
    <property type="match status" value="3"/>
</dbReference>
<protein>
    <submittedName>
        <fullName evidence="5">NosD domain-containing protein</fullName>
    </submittedName>
</protein>
<evidence type="ECO:0000313" key="6">
    <source>
        <dbReference type="Proteomes" id="UP001220010"/>
    </source>
</evidence>
<dbReference type="PANTHER" id="PTHR22990">
    <property type="entry name" value="F-BOX ONLY PROTEIN"/>
    <property type="match status" value="1"/>
</dbReference>
<keyword evidence="3" id="KW-0833">Ubl conjugation pathway</keyword>
<keyword evidence="2" id="KW-0677">Repeat</keyword>
<keyword evidence="6" id="KW-1185">Reference proteome</keyword>
<evidence type="ECO:0000256" key="2">
    <source>
        <dbReference type="ARBA" id="ARBA00022737"/>
    </source>
</evidence>
<evidence type="ECO:0000256" key="1">
    <source>
        <dbReference type="ARBA" id="ARBA00004906"/>
    </source>
</evidence>
<evidence type="ECO:0000256" key="3">
    <source>
        <dbReference type="ARBA" id="ARBA00022786"/>
    </source>
</evidence>
<dbReference type="Proteomes" id="UP001220010">
    <property type="component" value="Unassembled WGS sequence"/>
</dbReference>
<feature type="domain" description="Carbohydrate-binding/sugar hydrolysis" evidence="4">
    <location>
        <begin position="218"/>
        <end position="358"/>
    </location>
</feature>
<organism evidence="5 6">
    <name type="scientific">Candidatus Methanocrinis natronophilus</name>
    <dbReference type="NCBI Taxonomy" id="3033396"/>
    <lineage>
        <taxon>Archaea</taxon>
        <taxon>Methanobacteriati</taxon>
        <taxon>Methanobacteriota</taxon>
        <taxon>Stenosarchaea group</taxon>
        <taxon>Methanomicrobia</taxon>
        <taxon>Methanotrichales</taxon>
        <taxon>Methanotrichaceae</taxon>
        <taxon>Methanocrinis</taxon>
    </lineage>
</organism>
<evidence type="ECO:0000259" key="4">
    <source>
        <dbReference type="SMART" id="SM00722"/>
    </source>
</evidence>
<dbReference type="InterPro" id="IPR006633">
    <property type="entry name" value="Carb-bd_sugar_hydrolysis-dom"/>
</dbReference>
<comment type="caution">
    <text evidence="5">The sequence shown here is derived from an EMBL/GenBank/DDBJ whole genome shotgun (WGS) entry which is preliminary data.</text>
</comment>
<feature type="domain" description="Carbohydrate-binding/sugar hydrolysis" evidence="4">
    <location>
        <begin position="53"/>
        <end position="182"/>
    </location>
</feature>
<dbReference type="InterPro" id="IPR022441">
    <property type="entry name" value="Para_beta_helix_rpt-2"/>
</dbReference>
<dbReference type="NCBIfam" id="TIGR03804">
    <property type="entry name" value="para_beta_helix"/>
    <property type="match status" value="8"/>
</dbReference>
<accession>A0ABT5X4W7</accession>
<dbReference type="InterPro" id="IPR051550">
    <property type="entry name" value="SCF-Subunits/Alg-Epimerases"/>
</dbReference>
<feature type="domain" description="Carbohydrate-binding/sugar hydrolysis" evidence="4">
    <location>
        <begin position="430"/>
        <end position="564"/>
    </location>
</feature>
<comment type="pathway">
    <text evidence="1">Protein modification; protein ubiquitination.</text>
</comment>
<name>A0ABT5X4W7_9EURY</name>
<evidence type="ECO:0000313" key="5">
    <source>
        <dbReference type="EMBL" id="MDF0589742.1"/>
    </source>
</evidence>
<reference evidence="5 6" key="1">
    <citation type="submission" date="2023-03" db="EMBL/GenBank/DDBJ databases">
        <title>WGS of Methanotrichaceae archaeon Mx.</title>
        <authorList>
            <person name="Sorokin D.Y."/>
            <person name="Merkel A.Y."/>
        </authorList>
    </citation>
    <scope>NUCLEOTIDE SEQUENCE [LARGE SCALE GENOMIC DNA]</scope>
    <source>
        <strain evidence="5 6">Mx</strain>
    </source>
</reference>
<dbReference type="SMART" id="SM00722">
    <property type="entry name" value="CASH"/>
    <property type="match status" value="3"/>
</dbReference>
<dbReference type="RefSeq" id="WP_316965504.1">
    <property type="nucleotide sequence ID" value="NZ_JARFPK010000003.1"/>
</dbReference>
<dbReference type="PANTHER" id="PTHR22990:SF15">
    <property type="entry name" value="F-BOX ONLY PROTEIN 10"/>
    <property type="match status" value="1"/>
</dbReference>
<dbReference type="InterPro" id="IPR006626">
    <property type="entry name" value="PbH1"/>
</dbReference>
<sequence>MLRLTVAILIIISAGTFVGADARMYIVDQDGFSQYRSIGGVVAVAKDGDTIYIKPGVYRENIVLDKRLTLMPLRGEEGIINLAGDGNDIGIEVLADGCKIEGITISGFAGPGIYVESKGNEIRNNVLENNVHGIFVRESSGNLLENNRQIGGYGGIVLISSSENTIKRNVAEGSILAGILLNSSSKNAVSGSTARGCGRGIYLITGSRDNVFEGNSMIDCGYGVLLETGGEANVFRSSSIENATTAAALNFASKNLFEKNSITNSTNGFAFFSSSGNRIVENDLSGMETGIMVSGGSVNNLFEKNRIEGSSNGIVITESSGNDLAGNVMAGVRWALYVDGSTEESFDNDIPESNLIDGRPVLYLYRRSGEVVSGREFGHITLAFCEGCVVKENSVTNDALFVRGSRGCRIEDNVVSGGFGMRFDGSQNNEILGNRVYDNRYSGILLLESDGNLIEANNLSRNERDGISILGSDSNRVRGNSAEENGGAGIRLRSSNDTEITANTMTRNGVGIALMESSGCIVYRNNLIENRVQAEDDGENLWDWGVLKGGNYWSDHSCTGKPCQSSPRRIGEATADYYPFGVRDGWT</sequence>
<dbReference type="InterPro" id="IPR011050">
    <property type="entry name" value="Pectin_lyase_fold/virulence"/>
</dbReference>